<proteinExistence type="predicted"/>
<dbReference type="InterPro" id="IPR043991">
    <property type="entry name" value="Gp3-like"/>
</dbReference>
<evidence type="ECO:0000313" key="2">
    <source>
        <dbReference type="Proteomes" id="UP001597018"/>
    </source>
</evidence>
<dbReference type="Pfam" id="PF18897">
    <property type="entry name" value="Gp3-like"/>
    <property type="match status" value="1"/>
</dbReference>
<gene>
    <name evidence="1" type="ORF">ACFQ16_04070</name>
</gene>
<keyword evidence="2" id="KW-1185">Reference proteome</keyword>
<sequence>MSLRIWETDPDAKPRPRSRFVDDVVGYIHGGMMTKTKPLALSQWRFTTDDREVGERIAQLFGGTPEEWDTDKPNNVQVLSESSRVGLVLDGPEALRSRMVLWGRKGIIHACDGVYFVDGEDRGQPCGCPREYDVRKAQAEKGTGPQPEITLKARLAADEELGFFLYRTSSWTLTKELHEIENAIAEAAEAAEGGCRIRLTLALEHVEFTTKTGQRVEYYRPALTDITAETSALDDAA</sequence>
<evidence type="ECO:0000313" key="1">
    <source>
        <dbReference type="EMBL" id="MFD0918912.1"/>
    </source>
</evidence>
<dbReference type="RefSeq" id="WP_263250724.1">
    <property type="nucleotide sequence ID" value="NZ_BAABLT010000033.1"/>
</dbReference>
<comment type="caution">
    <text evidence="1">The sequence shown here is derived from an EMBL/GenBank/DDBJ whole genome shotgun (WGS) entry which is preliminary data.</text>
</comment>
<dbReference type="Proteomes" id="UP001597018">
    <property type="component" value="Unassembled WGS sequence"/>
</dbReference>
<reference evidence="2" key="1">
    <citation type="journal article" date="2019" name="Int. J. Syst. Evol. Microbiol.">
        <title>The Global Catalogue of Microorganisms (GCM) 10K type strain sequencing project: providing services to taxonomists for standard genome sequencing and annotation.</title>
        <authorList>
            <consortium name="The Broad Institute Genomics Platform"/>
            <consortium name="The Broad Institute Genome Sequencing Center for Infectious Disease"/>
            <person name="Wu L."/>
            <person name="Ma J."/>
        </authorList>
    </citation>
    <scope>NUCLEOTIDE SEQUENCE [LARGE SCALE GENOMIC DNA]</scope>
    <source>
        <strain evidence="2">CCUG 56401</strain>
    </source>
</reference>
<dbReference type="EMBL" id="JBHTIW010000002">
    <property type="protein sequence ID" value="MFD0918912.1"/>
    <property type="molecule type" value="Genomic_DNA"/>
</dbReference>
<organism evidence="1 2">
    <name type="scientific">Saccharopolyspora rosea</name>
    <dbReference type="NCBI Taxonomy" id="524884"/>
    <lineage>
        <taxon>Bacteria</taxon>
        <taxon>Bacillati</taxon>
        <taxon>Actinomycetota</taxon>
        <taxon>Actinomycetes</taxon>
        <taxon>Pseudonocardiales</taxon>
        <taxon>Pseudonocardiaceae</taxon>
        <taxon>Saccharopolyspora</taxon>
    </lineage>
</organism>
<protein>
    <submittedName>
        <fullName evidence="1">Uncharacterized protein</fullName>
    </submittedName>
</protein>
<accession>A0ABW3FRP6</accession>
<name>A0ABW3FRP6_9PSEU</name>